<proteinExistence type="inferred from homology"/>
<evidence type="ECO:0000256" key="2">
    <source>
        <dbReference type="ARBA" id="ARBA00022559"/>
    </source>
</evidence>
<dbReference type="PROSITE" id="PS51355">
    <property type="entry name" value="GLUTATHIONE_PEROXID_3"/>
    <property type="match status" value="1"/>
</dbReference>
<dbReference type="GO" id="GO:0004601">
    <property type="term" value="F:peroxidase activity"/>
    <property type="evidence" value="ECO:0007669"/>
    <property type="project" value="UniProtKB-KW"/>
</dbReference>
<feature type="domain" description="Thioredoxin" evidence="5">
    <location>
        <begin position="1"/>
        <end position="159"/>
    </location>
</feature>
<organism evidence="6 7">
    <name type="scientific">Metabacillus flavus</name>
    <dbReference type="NCBI Taxonomy" id="2823519"/>
    <lineage>
        <taxon>Bacteria</taxon>
        <taxon>Bacillati</taxon>
        <taxon>Bacillota</taxon>
        <taxon>Bacilli</taxon>
        <taxon>Bacillales</taxon>
        <taxon>Bacillaceae</taxon>
        <taxon>Metabacillus</taxon>
    </lineage>
</organism>
<keyword evidence="3 4" id="KW-0560">Oxidoreductase</keyword>
<dbReference type="InterPro" id="IPR000889">
    <property type="entry name" value="Glutathione_peroxidase"/>
</dbReference>
<evidence type="ECO:0000256" key="4">
    <source>
        <dbReference type="RuleBase" id="RU000499"/>
    </source>
</evidence>
<dbReference type="Proteomes" id="UP000682403">
    <property type="component" value="Unassembled WGS sequence"/>
</dbReference>
<dbReference type="PRINTS" id="PR01011">
    <property type="entry name" value="GLUTPROXDASE"/>
</dbReference>
<dbReference type="PROSITE" id="PS51352">
    <property type="entry name" value="THIOREDOXIN_2"/>
    <property type="match status" value="1"/>
</dbReference>
<evidence type="ECO:0000256" key="1">
    <source>
        <dbReference type="ARBA" id="ARBA00006926"/>
    </source>
</evidence>
<dbReference type="Gene3D" id="3.40.30.10">
    <property type="entry name" value="Glutaredoxin"/>
    <property type="match status" value="1"/>
</dbReference>
<keyword evidence="7" id="KW-1185">Reference proteome</keyword>
<dbReference type="InterPro" id="IPR029759">
    <property type="entry name" value="GPX_AS"/>
</dbReference>
<evidence type="ECO:0000313" key="6">
    <source>
        <dbReference type="EMBL" id="MBS2969325.1"/>
    </source>
</evidence>
<dbReference type="PANTHER" id="PTHR11592:SF78">
    <property type="entry name" value="GLUTATHIONE PEROXIDASE"/>
    <property type="match status" value="1"/>
</dbReference>
<dbReference type="PROSITE" id="PS00763">
    <property type="entry name" value="GLUTATHIONE_PEROXID_2"/>
    <property type="match status" value="1"/>
</dbReference>
<dbReference type="SUPFAM" id="SSF52833">
    <property type="entry name" value="Thioredoxin-like"/>
    <property type="match status" value="1"/>
</dbReference>
<keyword evidence="2 4" id="KW-0575">Peroxidase</keyword>
<dbReference type="CDD" id="cd00340">
    <property type="entry name" value="GSH_Peroxidase"/>
    <property type="match status" value="1"/>
</dbReference>
<name>A0ABS5LEZ7_9BACI</name>
<evidence type="ECO:0000256" key="3">
    <source>
        <dbReference type="ARBA" id="ARBA00023002"/>
    </source>
</evidence>
<dbReference type="InterPro" id="IPR029760">
    <property type="entry name" value="GPX_CS"/>
</dbReference>
<comment type="caution">
    <text evidence="6">The sequence shown here is derived from an EMBL/GenBank/DDBJ whole genome shotgun (WGS) entry which is preliminary data.</text>
</comment>
<dbReference type="InterPro" id="IPR013766">
    <property type="entry name" value="Thioredoxin_domain"/>
</dbReference>
<comment type="similarity">
    <text evidence="1 4">Belongs to the glutathione peroxidase family.</text>
</comment>
<protein>
    <recommendedName>
        <fullName evidence="4">Glutathione peroxidase</fullName>
    </recommendedName>
</protein>
<dbReference type="RefSeq" id="WP_211558611.1">
    <property type="nucleotide sequence ID" value="NZ_JAGVRK010000001.1"/>
</dbReference>
<dbReference type="Pfam" id="PF00255">
    <property type="entry name" value="GSHPx"/>
    <property type="match status" value="1"/>
</dbReference>
<dbReference type="PIRSF" id="PIRSF000303">
    <property type="entry name" value="Glutathion_perox"/>
    <property type="match status" value="1"/>
</dbReference>
<sequence length="167" mass="18804">MSIYDFKAETIKGIEQSLSEYEGKVLLIVNTASKCGFTPQLKGLQELYEKYSSEGLEILGFPCNQFMNQEPGSEEEIEAFCERNYGVGFPMFAKVHVNGKDAHPLFSYLTEELPGMLGSEGVKWNFTKFLVDRNGMPVNRFSPNTNPKDLEEPVKQLLSEQTASIQC</sequence>
<dbReference type="EMBL" id="JAGVRK010000001">
    <property type="protein sequence ID" value="MBS2969325.1"/>
    <property type="molecule type" value="Genomic_DNA"/>
</dbReference>
<evidence type="ECO:0000313" key="7">
    <source>
        <dbReference type="Proteomes" id="UP000682403"/>
    </source>
</evidence>
<reference evidence="6 7" key="1">
    <citation type="submission" date="2021-04" db="EMBL/GenBank/DDBJ databases">
        <title>Metabacillus sp. strain KIGAM252 whole genome sequence.</title>
        <authorList>
            <person name="Seo M.-J."/>
            <person name="Cho E.-S."/>
            <person name="Hwang C.Y."/>
            <person name="Yoon D.J."/>
        </authorList>
    </citation>
    <scope>NUCLEOTIDE SEQUENCE [LARGE SCALE GENOMIC DNA]</scope>
    <source>
        <strain evidence="6 7">KIGAM252</strain>
    </source>
</reference>
<dbReference type="PANTHER" id="PTHR11592">
    <property type="entry name" value="GLUTATHIONE PEROXIDASE"/>
    <property type="match status" value="1"/>
</dbReference>
<gene>
    <name evidence="6" type="ORF">J9317_11165</name>
</gene>
<evidence type="ECO:0000259" key="5">
    <source>
        <dbReference type="PROSITE" id="PS51352"/>
    </source>
</evidence>
<dbReference type="InterPro" id="IPR036249">
    <property type="entry name" value="Thioredoxin-like_sf"/>
</dbReference>
<dbReference type="PROSITE" id="PS00460">
    <property type="entry name" value="GLUTATHIONE_PEROXID_1"/>
    <property type="match status" value="1"/>
</dbReference>
<accession>A0ABS5LEZ7</accession>